<dbReference type="AlphaFoldDB" id="A0A5Q2N213"/>
<reference evidence="2" key="1">
    <citation type="submission" date="2019-11" db="EMBL/GenBank/DDBJ databases">
        <title>Genome sequence of Heliorestis convoluta strain HH, an alkaliphilic and minimalistic phototrophic bacterium from a soda lake in Egypt.</title>
        <authorList>
            <person name="Dewey E.D."/>
            <person name="Stokes L.M."/>
            <person name="Burchell B.M."/>
            <person name="Shaffer K.N."/>
            <person name="Huntington A.M."/>
            <person name="Baker J.M."/>
            <person name="Nadendla S."/>
            <person name="Giglio M.G."/>
            <person name="Touchman J.W."/>
            <person name="Blankenship R.E."/>
            <person name="Madigan M.T."/>
            <person name="Sattley W.M."/>
        </authorList>
    </citation>
    <scope>NUCLEOTIDE SEQUENCE [LARGE SCALE GENOMIC DNA]</scope>
    <source>
        <strain evidence="2">HH</strain>
    </source>
</reference>
<protein>
    <submittedName>
        <fullName evidence="1">Uncharacterized protein</fullName>
    </submittedName>
</protein>
<evidence type="ECO:0000313" key="2">
    <source>
        <dbReference type="Proteomes" id="UP000366051"/>
    </source>
</evidence>
<gene>
    <name evidence="1" type="ORF">FTV88_2949</name>
</gene>
<name>A0A5Q2N213_9FIRM</name>
<organism evidence="1 2">
    <name type="scientific">Heliorestis convoluta</name>
    <dbReference type="NCBI Taxonomy" id="356322"/>
    <lineage>
        <taxon>Bacteria</taxon>
        <taxon>Bacillati</taxon>
        <taxon>Bacillota</taxon>
        <taxon>Clostridia</taxon>
        <taxon>Eubacteriales</taxon>
        <taxon>Heliobacteriaceae</taxon>
        <taxon>Heliorestis</taxon>
    </lineage>
</organism>
<accession>A0A5Q2N213</accession>
<dbReference type="EMBL" id="CP045875">
    <property type="protein sequence ID" value="QGG49038.1"/>
    <property type="molecule type" value="Genomic_DNA"/>
</dbReference>
<keyword evidence="2" id="KW-1185">Reference proteome</keyword>
<proteinExistence type="predicted"/>
<dbReference type="Proteomes" id="UP000366051">
    <property type="component" value="Chromosome"/>
</dbReference>
<sequence>MVLEKTKKPSLKSAYLTRTDGIIDRSWFFLLLTRNKYHKNITSERAKAEKIKV</sequence>
<dbReference type="KEGG" id="hcv:FTV88_2949"/>
<evidence type="ECO:0000313" key="1">
    <source>
        <dbReference type="EMBL" id="QGG49038.1"/>
    </source>
</evidence>